<evidence type="ECO:0000256" key="1">
    <source>
        <dbReference type="ARBA" id="ARBA00022692"/>
    </source>
</evidence>
<keyword evidence="2" id="KW-1133">Transmembrane helix</keyword>
<accession>A0A0M3IAS3</accession>
<keyword evidence="4" id="KW-0813">Transport</keyword>
<dbReference type="AlphaFoldDB" id="A0A0M3IAS3"/>
<dbReference type="WBParaSite" id="ALUE_0001471901-mRNA-1">
    <property type="protein sequence ID" value="ALUE_0001471901-mRNA-1"/>
    <property type="gene ID" value="ALUE_0001471901"/>
</dbReference>
<keyword evidence="1" id="KW-0812">Transmembrane</keyword>
<reference evidence="6" key="1">
    <citation type="submission" date="2017-02" db="UniProtKB">
        <authorList>
            <consortium name="WormBaseParasite"/>
        </authorList>
    </citation>
    <scope>IDENTIFICATION</scope>
</reference>
<evidence type="ECO:0000256" key="4">
    <source>
        <dbReference type="RuleBase" id="RU367022"/>
    </source>
</evidence>
<keyword evidence="5" id="KW-1185">Reference proteome</keyword>
<sequence length="147" mass="16530">MSMTLHFGEREFILFDFWKTGSALALRIFLARAHNSNLAYERQQRRATSPCVQVRSPSENLDNISSDSVTFAPLLRISSAAAQVLTMYRVTQALLYAVQATLAYLLMLVVMTFNIWLLFAVIIGEAVGYFLFAGEPMLIEHLNDACC</sequence>
<evidence type="ECO:0000256" key="2">
    <source>
        <dbReference type="ARBA" id="ARBA00022989"/>
    </source>
</evidence>
<comment type="subcellular location">
    <subcellularLocation>
        <location evidence="4">Membrane</location>
        <topology evidence="4">Multi-pass membrane protein</topology>
    </subcellularLocation>
</comment>
<dbReference type="PANTHER" id="PTHR12483">
    <property type="entry name" value="SOLUTE CARRIER FAMILY 31 COPPER TRANSPORTERS"/>
    <property type="match status" value="1"/>
</dbReference>
<keyword evidence="4" id="KW-0187">Copper transport</keyword>
<dbReference type="GO" id="GO:0005375">
    <property type="term" value="F:copper ion transmembrane transporter activity"/>
    <property type="evidence" value="ECO:0007669"/>
    <property type="project" value="UniProtKB-UniRule"/>
</dbReference>
<comment type="similarity">
    <text evidence="4">Belongs to the copper transporter (Ctr) (TC 1.A.56) family. SLC31A subfamily.</text>
</comment>
<keyword evidence="4" id="KW-0406">Ion transport</keyword>
<dbReference type="InterPro" id="IPR007274">
    <property type="entry name" value="Cop_transporter"/>
</dbReference>
<proteinExistence type="inferred from homology"/>
<evidence type="ECO:0000313" key="6">
    <source>
        <dbReference type="WBParaSite" id="ALUE_0001471901-mRNA-1"/>
    </source>
</evidence>
<dbReference type="GO" id="GO:0016020">
    <property type="term" value="C:membrane"/>
    <property type="evidence" value="ECO:0007669"/>
    <property type="project" value="UniProtKB-SubCell"/>
</dbReference>
<dbReference type="Proteomes" id="UP000036681">
    <property type="component" value="Unplaced"/>
</dbReference>
<keyword evidence="3 4" id="KW-0472">Membrane</keyword>
<dbReference type="Pfam" id="PF04145">
    <property type="entry name" value="Ctr"/>
    <property type="match status" value="1"/>
</dbReference>
<protein>
    <recommendedName>
        <fullName evidence="4">Copper transport protein</fullName>
    </recommendedName>
</protein>
<evidence type="ECO:0000256" key="3">
    <source>
        <dbReference type="ARBA" id="ARBA00023136"/>
    </source>
</evidence>
<organism evidence="5 6">
    <name type="scientific">Ascaris lumbricoides</name>
    <name type="common">Giant roundworm</name>
    <dbReference type="NCBI Taxonomy" id="6252"/>
    <lineage>
        <taxon>Eukaryota</taxon>
        <taxon>Metazoa</taxon>
        <taxon>Ecdysozoa</taxon>
        <taxon>Nematoda</taxon>
        <taxon>Chromadorea</taxon>
        <taxon>Rhabditida</taxon>
        <taxon>Spirurina</taxon>
        <taxon>Ascaridomorpha</taxon>
        <taxon>Ascaridoidea</taxon>
        <taxon>Ascarididae</taxon>
        <taxon>Ascaris</taxon>
    </lineage>
</organism>
<evidence type="ECO:0000313" key="5">
    <source>
        <dbReference type="Proteomes" id="UP000036681"/>
    </source>
</evidence>
<dbReference type="PANTHER" id="PTHR12483:SF106">
    <property type="entry name" value="COPPER TRANSPORT PROTEIN"/>
    <property type="match status" value="1"/>
</dbReference>
<keyword evidence="4" id="KW-0186">Copper</keyword>
<name>A0A0M3IAS3_ASCLU</name>